<feature type="repeat" description="ARM" evidence="1">
    <location>
        <begin position="208"/>
        <end position="250"/>
    </location>
</feature>
<dbReference type="SUPFAM" id="SSF48371">
    <property type="entry name" value="ARM repeat"/>
    <property type="match status" value="1"/>
</dbReference>
<dbReference type="InterPro" id="IPR000225">
    <property type="entry name" value="Armadillo"/>
</dbReference>
<dbReference type="EMBL" id="VCAZ01000160">
    <property type="protein sequence ID" value="TTA26179.1"/>
    <property type="molecule type" value="Genomic_DNA"/>
</dbReference>
<dbReference type="AlphaFoldDB" id="A0A556V8L0"/>
<accession>A0A556V8L0</accession>
<sequence length="402" mass="44281">MPMLQAKPLFVPFQAAEEDGHGEEVCVVRSVRNDAVWSPDSLELPYHQLPDPNLVHAGMMELQNPGQGRHPVVLIKNRFEEYKVLEMLVGFLSDQPEEVLVNVAGALGECAQRPVNRTVIRKSGGITPLVRLLTGTNQALLVNVTRAVGACAKDPQNMVIIEGLDGVRLLWSLLKNPNPAVQASAAWAICPCIENAKDAGELVRSFVGGLELIVNLLKSSNLEVLASVCAAISKIAKDEENLAVITDHGVVLMLSNLTDTKDDKLRRYLSEAIARCCMWGSNRMAFGEANAVAPLVLYLYSKDPKVHQATAQALYQLSRHPNNCITMHQSGVVKRKRSFLTVMGIGLSKQQCMCAERRFPRPVPPLPGCQGRRARKRCHPGTQLLSEQSDWDVVEWRVFGTQ</sequence>
<organism evidence="2 3">
    <name type="scientific">Bagarius yarrelli</name>
    <name type="common">Goonch</name>
    <name type="synonym">Bagrus yarrelli</name>
    <dbReference type="NCBI Taxonomy" id="175774"/>
    <lineage>
        <taxon>Eukaryota</taxon>
        <taxon>Metazoa</taxon>
        <taxon>Chordata</taxon>
        <taxon>Craniata</taxon>
        <taxon>Vertebrata</taxon>
        <taxon>Euteleostomi</taxon>
        <taxon>Actinopterygii</taxon>
        <taxon>Neopterygii</taxon>
        <taxon>Teleostei</taxon>
        <taxon>Ostariophysi</taxon>
        <taxon>Siluriformes</taxon>
        <taxon>Sisoridae</taxon>
        <taxon>Sisorinae</taxon>
        <taxon>Bagarius</taxon>
    </lineage>
</organism>
<dbReference type="PROSITE" id="PS50176">
    <property type="entry name" value="ARM_REPEAT"/>
    <property type="match status" value="1"/>
</dbReference>
<dbReference type="PANTHER" id="PTHR46241">
    <property type="entry name" value="ARMADILLO REPEAT-CONTAINING PROTEIN 4 ARMC4"/>
    <property type="match status" value="1"/>
</dbReference>
<name>A0A556V8L0_BAGYA</name>
<dbReference type="Proteomes" id="UP000319801">
    <property type="component" value="Unassembled WGS sequence"/>
</dbReference>
<dbReference type="InterPro" id="IPR016024">
    <property type="entry name" value="ARM-type_fold"/>
</dbReference>
<comment type="caution">
    <text evidence="2">The sequence shown here is derived from an EMBL/GenBank/DDBJ whole genome shotgun (WGS) entry which is preliminary data.</text>
</comment>
<evidence type="ECO:0000313" key="3">
    <source>
        <dbReference type="Proteomes" id="UP000319801"/>
    </source>
</evidence>
<evidence type="ECO:0000256" key="1">
    <source>
        <dbReference type="PROSITE-ProRule" id="PRU00259"/>
    </source>
</evidence>
<gene>
    <name evidence="2" type="ORF">Baya_14457</name>
</gene>
<dbReference type="SMART" id="SM00185">
    <property type="entry name" value="ARM"/>
    <property type="match status" value="6"/>
</dbReference>
<dbReference type="PANTHER" id="PTHR46241:SF1">
    <property type="entry name" value="OUTER DYNEIN ARM-DOCKING COMPLEX SUBUNIT 2"/>
    <property type="match status" value="1"/>
</dbReference>
<reference evidence="2 3" key="1">
    <citation type="journal article" date="2019" name="Genome Biol. Evol.">
        <title>Whole-Genome Sequencing of the Giant Devil Catfish, Bagarius yarrelli.</title>
        <authorList>
            <person name="Jiang W."/>
            <person name="Lv Y."/>
            <person name="Cheng L."/>
            <person name="Yang K."/>
            <person name="Chao B."/>
            <person name="Wang X."/>
            <person name="Li Y."/>
            <person name="Pan X."/>
            <person name="You X."/>
            <person name="Zhang Y."/>
            <person name="Yang J."/>
            <person name="Li J."/>
            <person name="Zhang X."/>
            <person name="Liu S."/>
            <person name="Sun C."/>
            <person name="Yang J."/>
            <person name="Shi Q."/>
        </authorList>
    </citation>
    <scope>NUCLEOTIDE SEQUENCE [LARGE SCALE GENOMIC DNA]</scope>
    <source>
        <strain evidence="2">JWS20170419001</strain>
        <tissue evidence="2">Muscle</tissue>
    </source>
</reference>
<evidence type="ECO:0000313" key="2">
    <source>
        <dbReference type="EMBL" id="TTA26179.1"/>
    </source>
</evidence>
<proteinExistence type="predicted"/>
<dbReference type="InterPro" id="IPR011989">
    <property type="entry name" value="ARM-like"/>
</dbReference>
<dbReference type="Gene3D" id="1.25.10.10">
    <property type="entry name" value="Leucine-rich Repeat Variant"/>
    <property type="match status" value="1"/>
</dbReference>
<protein>
    <submittedName>
        <fullName evidence="2">Armadillo repeat-containing protein 4</fullName>
    </submittedName>
</protein>
<keyword evidence="3" id="KW-1185">Reference proteome</keyword>
<dbReference type="OrthoDB" id="1683831at2759"/>